<name>A0A1I0YK83_9RHOB</name>
<gene>
    <name evidence="1" type="ORF">SAMN05421688_3195</name>
</gene>
<accession>A0A1I0YK83</accession>
<protein>
    <submittedName>
        <fullName evidence="1">Uncharacterized protein</fullName>
    </submittedName>
</protein>
<dbReference type="STRING" id="871651.SAMN05421688_3195"/>
<organism evidence="1 2">
    <name type="scientific">Poseidonocella pacifica</name>
    <dbReference type="NCBI Taxonomy" id="871651"/>
    <lineage>
        <taxon>Bacteria</taxon>
        <taxon>Pseudomonadati</taxon>
        <taxon>Pseudomonadota</taxon>
        <taxon>Alphaproteobacteria</taxon>
        <taxon>Rhodobacterales</taxon>
        <taxon>Roseobacteraceae</taxon>
        <taxon>Poseidonocella</taxon>
    </lineage>
</organism>
<evidence type="ECO:0000313" key="1">
    <source>
        <dbReference type="EMBL" id="SFB13601.1"/>
    </source>
</evidence>
<keyword evidence="2" id="KW-1185">Reference proteome</keyword>
<dbReference type="OrthoDB" id="7726846at2"/>
<reference evidence="1 2" key="1">
    <citation type="submission" date="2016-10" db="EMBL/GenBank/DDBJ databases">
        <authorList>
            <person name="de Groot N.N."/>
        </authorList>
    </citation>
    <scope>NUCLEOTIDE SEQUENCE [LARGE SCALE GENOMIC DNA]</scope>
    <source>
        <strain evidence="1 2">DSM 29316</strain>
    </source>
</reference>
<dbReference type="RefSeq" id="WP_092066654.1">
    <property type="nucleotide sequence ID" value="NZ_FOJU01000005.1"/>
</dbReference>
<sequence>MSLQLLCRFEAGNAASWQSAYDEKSEERGNAGLSQLQIWTGADTGSAIWVLFAVNDRGKAQKWLDGPARLSDGQIAEAHFLKTA</sequence>
<dbReference type="AlphaFoldDB" id="A0A1I0YK83"/>
<dbReference type="EMBL" id="FOJU01000005">
    <property type="protein sequence ID" value="SFB13601.1"/>
    <property type="molecule type" value="Genomic_DNA"/>
</dbReference>
<dbReference type="Proteomes" id="UP000198796">
    <property type="component" value="Unassembled WGS sequence"/>
</dbReference>
<evidence type="ECO:0000313" key="2">
    <source>
        <dbReference type="Proteomes" id="UP000198796"/>
    </source>
</evidence>
<proteinExistence type="predicted"/>